<feature type="region of interest" description="Disordered" evidence="6">
    <location>
        <begin position="123"/>
        <end position="155"/>
    </location>
</feature>
<feature type="signal peptide" evidence="7">
    <location>
        <begin position="1"/>
        <end position="23"/>
    </location>
</feature>
<feature type="compositionally biased region" description="Basic and acidic residues" evidence="6">
    <location>
        <begin position="123"/>
        <end position="140"/>
    </location>
</feature>
<dbReference type="PANTHER" id="PTHR42953:SF3">
    <property type="entry name" value="HIGH-AFFINITY ZINC UPTAKE SYSTEM PROTEIN ZNUA"/>
    <property type="match status" value="1"/>
</dbReference>
<sequence>MKHKFILTLAAISASLFAQTAQAELKILSSIRPIYYLIEGVNQGINQQDLLVSGNVSPHDYQPRPSDIQKIRDADIIFRIDEDFQPRFTKLFAANKGDASLVSLADIDGLKLLPNEAHLNAEHDDEAEKHHEEGEEHHEEAEELHDESEAEHGHDHSAGAYDLHIWLSPRNAIQITNEVALQLSKLDPKNREKYQYNATQQVEHLRALNLNLQQQLAPFKNQYFFSYHDAYGYYTENFGLKHSLAITPTLSHQLSAHKMQEILDAAEQKSINCVMLEPQFSDKLAKTIAKNNDKAQINSWDPLGFDLKLNSNSYHILLKNMTTHLTQCLSKSSR</sequence>
<evidence type="ECO:0000256" key="4">
    <source>
        <dbReference type="ARBA" id="ARBA00022729"/>
    </source>
</evidence>
<evidence type="ECO:0000256" key="7">
    <source>
        <dbReference type="SAM" id="SignalP"/>
    </source>
</evidence>
<evidence type="ECO:0000256" key="5">
    <source>
        <dbReference type="ARBA" id="ARBA00022906"/>
    </source>
</evidence>
<reference evidence="8" key="2">
    <citation type="journal article" date="2018" name="ISME J.">
        <title>A dynamic microbial community with high functional redundancy inhabits the cold, oxic subseafloor aquifer.</title>
        <authorList>
            <person name="Tully B.J."/>
            <person name="Wheat C.G."/>
            <person name="Glazer B.T."/>
            <person name="Huber J.A."/>
        </authorList>
    </citation>
    <scope>NUCLEOTIDE SEQUENCE</scope>
    <source>
        <strain evidence="8">NORP83</strain>
    </source>
</reference>
<proteinExistence type="inferred from homology"/>
<dbReference type="Gene3D" id="3.40.50.1980">
    <property type="entry name" value="Nitrogenase molybdenum iron protein domain"/>
    <property type="match status" value="2"/>
</dbReference>
<dbReference type="Pfam" id="PF01297">
    <property type="entry name" value="ZnuA"/>
    <property type="match status" value="1"/>
</dbReference>
<dbReference type="GO" id="GO:0006829">
    <property type="term" value="P:zinc ion transport"/>
    <property type="evidence" value="ECO:0007669"/>
    <property type="project" value="UniProtKB-KW"/>
</dbReference>
<dbReference type="InterPro" id="IPR050492">
    <property type="entry name" value="Bact_metal-bind_prot9"/>
</dbReference>
<protein>
    <recommendedName>
        <fullName evidence="2">High-affinity zinc uptake system protein ZnuA</fullName>
    </recommendedName>
</protein>
<comment type="similarity">
    <text evidence="1">Belongs to the bacterial solute-binding protein 9 family.</text>
</comment>
<reference key="1">
    <citation type="submission" date="2017-08" db="EMBL/GenBank/DDBJ databases">
        <title>A dynamic microbial community with high functional redundancy inhabits the cold, oxic subseafloor aquifer.</title>
        <authorList>
            <person name="Tully B.J."/>
            <person name="Wheat C.G."/>
            <person name="Glazer B.T."/>
            <person name="Huber J.A."/>
        </authorList>
    </citation>
    <scope>NUCLEOTIDE SEQUENCE [LARGE SCALE GENOMIC DNA]</scope>
</reference>
<dbReference type="InterPro" id="IPR006127">
    <property type="entry name" value="ZnuA-like"/>
</dbReference>
<dbReference type="EMBL" id="NVUS01000009">
    <property type="protein sequence ID" value="PCJ00952.1"/>
    <property type="molecule type" value="Genomic_DNA"/>
</dbReference>
<evidence type="ECO:0000256" key="2">
    <source>
        <dbReference type="ARBA" id="ARBA00015915"/>
    </source>
</evidence>
<organism evidence="8">
    <name type="scientific">OCS116 cluster bacterium</name>
    <dbReference type="NCBI Taxonomy" id="2030921"/>
    <lineage>
        <taxon>Bacteria</taxon>
        <taxon>Pseudomonadati</taxon>
        <taxon>Pseudomonadota</taxon>
        <taxon>Alphaproteobacteria</taxon>
        <taxon>OCS116 cluster</taxon>
    </lineage>
</organism>
<dbReference type="SUPFAM" id="SSF53807">
    <property type="entry name" value="Helical backbone' metal receptor"/>
    <property type="match status" value="1"/>
</dbReference>
<name>A0A2A4Z1V5_9PROT</name>
<evidence type="ECO:0000313" key="8">
    <source>
        <dbReference type="EMBL" id="PCJ00952.1"/>
    </source>
</evidence>
<keyword evidence="5" id="KW-0864">Zinc transport</keyword>
<dbReference type="GO" id="GO:0046872">
    <property type="term" value="F:metal ion binding"/>
    <property type="evidence" value="ECO:0007669"/>
    <property type="project" value="InterPro"/>
</dbReference>
<keyword evidence="5" id="KW-0406">Ion transport</keyword>
<evidence type="ECO:0000256" key="1">
    <source>
        <dbReference type="ARBA" id="ARBA00011028"/>
    </source>
</evidence>
<evidence type="ECO:0000256" key="3">
    <source>
        <dbReference type="ARBA" id="ARBA00022448"/>
    </source>
</evidence>
<evidence type="ECO:0000256" key="6">
    <source>
        <dbReference type="SAM" id="MobiDB-lite"/>
    </source>
</evidence>
<keyword evidence="4 7" id="KW-0732">Signal</keyword>
<feature type="chain" id="PRO_5011997704" description="High-affinity zinc uptake system protein ZnuA" evidence="7">
    <location>
        <begin position="24"/>
        <end position="334"/>
    </location>
</feature>
<comment type="caution">
    <text evidence="8">The sequence shown here is derived from an EMBL/GenBank/DDBJ whole genome shotgun (WGS) entry which is preliminary data.</text>
</comment>
<keyword evidence="3" id="KW-0813">Transport</keyword>
<keyword evidence="5" id="KW-0862">Zinc</keyword>
<accession>A0A2A4Z1V5</accession>
<gene>
    <name evidence="8" type="ORF">COB13_08285</name>
</gene>
<dbReference type="AlphaFoldDB" id="A0A2A4Z1V5"/>
<dbReference type="PANTHER" id="PTHR42953">
    <property type="entry name" value="HIGH-AFFINITY ZINC UPTAKE SYSTEM PROTEIN ZNUA-RELATED"/>
    <property type="match status" value="1"/>
</dbReference>